<dbReference type="OrthoDB" id="9803036at2"/>
<keyword evidence="2" id="KW-1185">Reference proteome</keyword>
<dbReference type="Pfam" id="PF00132">
    <property type="entry name" value="Hexapep"/>
    <property type="match status" value="1"/>
</dbReference>
<dbReference type="EMBL" id="FNBE01000002">
    <property type="protein sequence ID" value="SDE76369.1"/>
    <property type="molecule type" value="Genomic_DNA"/>
</dbReference>
<dbReference type="PANTHER" id="PTHR13061">
    <property type="entry name" value="DYNACTIN SUBUNIT P25"/>
    <property type="match status" value="1"/>
</dbReference>
<evidence type="ECO:0000313" key="1">
    <source>
        <dbReference type="EMBL" id="SDE76369.1"/>
    </source>
</evidence>
<dbReference type="STRING" id="366584.SAMN05216377_10216"/>
<dbReference type="InterPro" id="IPR047324">
    <property type="entry name" value="LbH_gamma_CA-like"/>
</dbReference>
<dbReference type="InterPro" id="IPR001451">
    <property type="entry name" value="Hexapep"/>
</dbReference>
<evidence type="ECO:0000313" key="2">
    <source>
        <dbReference type="Proteomes" id="UP000198967"/>
    </source>
</evidence>
<dbReference type="GO" id="GO:0016740">
    <property type="term" value="F:transferase activity"/>
    <property type="evidence" value="ECO:0007669"/>
    <property type="project" value="UniProtKB-KW"/>
</dbReference>
<dbReference type="AlphaFoldDB" id="A0A1G7FKK3"/>
<sequence length="173" mass="17833">MPLFEFEGRRPSVHPTAFVAPTAALIGDVRVEAGASVWYNAVLRGDTGPIIVREGANVQDGSVLHGGEDPATEIGAGATIGHLCVVHGCVIGPECVIGNGATVQDRAVIGARSLVGAGALVAPGKVIPEGTLVLGATASPRGPLTSEAEWWVQNNPGFYRELAQRHARTVAEI</sequence>
<organism evidence="1 2">
    <name type="scientific">Pseudonocardia oroxyli</name>
    <dbReference type="NCBI Taxonomy" id="366584"/>
    <lineage>
        <taxon>Bacteria</taxon>
        <taxon>Bacillati</taxon>
        <taxon>Actinomycetota</taxon>
        <taxon>Actinomycetes</taxon>
        <taxon>Pseudonocardiales</taxon>
        <taxon>Pseudonocardiaceae</taxon>
        <taxon>Pseudonocardia</taxon>
    </lineage>
</organism>
<dbReference type="Proteomes" id="UP000198967">
    <property type="component" value="Unassembled WGS sequence"/>
</dbReference>
<dbReference type="SUPFAM" id="SSF51161">
    <property type="entry name" value="Trimeric LpxA-like enzymes"/>
    <property type="match status" value="1"/>
</dbReference>
<dbReference type="PANTHER" id="PTHR13061:SF29">
    <property type="entry name" value="GAMMA CARBONIC ANHYDRASE-LIKE 1, MITOCHONDRIAL-RELATED"/>
    <property type="match status" value="1"/>
</dbReference>
<reference evidence="1 2" key="1">
    <citation type="submission" date="2016-10" db="EMBL/GenBank/DDBJ databases">
        <authorList>
            <person name="de Groot N.N."/>
        </authorList>
    </citation>
    <scope>NUCLEOTIDE SEQUENCE [LARGE SCALE GENOMIC DNA]</scope>
    <source>
        <strain evidence="1 2">CGMCC 4.3143</strain>
    </source>
</reference>
<accession>A0A1G7FKK3</accession>
<dbReference type="Gene3D" id="2.160.10.10">
    <property type="entry name" value="Hexapeptide repeat proteins"/>
    <property type="match status" value="1"/>
</dbReference>
<dbReference type="InterPro" id="IPR050484">
    <property type="entry name" value="Transf_Hexapept/Carb_Anhydrase"/>
</dbReference>
<dbReference type="InterPro" id="IPR011004">
    <property type="entry name" value="Trimer_LpxA-like_sf"/>
</dbReference>
<dbReference type="CDD" id="cd04645">
    <property type="entry name" value="LbH_gamma_CA_like"/>
    <property type="match status" value="1"/>
</dbReference>
<proteinExistence type="predicted"/>
<keyword evidence="1" id="KW-0808">Transferase</keyword>
<name>A0A1G7FKK3_PSEOR</name>
<protein>
    <submittedName>
        <fullName evidence="1">Carbonic anhydrase or acetyltransferase, isoleucine patch superfamily</fullName>
    </submittedName>
</protein>
<dbReference type="RefSeq" id="WP_093076208.1">
    <property type="nucleotide sequence ID" value="NZ_FNBE01000002.1"/>
</dbReference>
<gene>
    <name evidence="1" type="ORF">SAMN05216377_10216</name>
</gene>